<gene>
    <name evidence="1" type="ordered locus">ETAE_1154</name>
</gene>
<evidence type="ECO:0000313" key="2">
    <source>
        <dbReference type="Proteomes" id="UP000002634"/>
    </source>
</evidence>
<reference evidence="1 2" key="1">
    <citation type="journal article" date="2009" name="PLoS ONE">
        <title>Genome sequence of the versatile fish pathogen Edwardsiella tarda provides insights into its adaptation to broad host ranges and intracellular niches.</title>
        <authorList>
            <person name="Wang Q."/>
            <person name="Yang M."/>
            <person name="Xiao J."/>
            <person name="Wu H."/>
            <person name="Wang X."/>
            <person name="Lv Y."/>
            <person name="Xu L."/>
            <person name="Zheng H."/>
            <person name="Wang S."/>
            <person name="Zhao G."/>
            <person name="Liu Q."/>
            <person name="Zhang Y."/>
        </authorList>
    </citation>
    <scope>NUCLEOTIDE SEQUENCE [LARGE SCALE GENOMIC DNA]</scope>
    <source>
        <strain evidence="2">EIB202 / CCTCC M208068</strain>
    </source>
</reference>
<dbReference type="Proteomes" id="UP000002634">
    <property type="component" value="Chromosome"/>
</dbReference>
<dbReference type="KEGG" id="etr:ETAE_1154"/>
<proteinExistence type="predicted"/>
<dbReference type="AlphaFoldDB" id="A0AAU8P2A9"/>
<organism evidence="1 2">
    <name type="scientific">Edwardsiella piscicida</name>
    <dbReference type="NCBI Taxonomy" id="1263550"/>
    <lineage>
        <taxon>Bacteria</taxon>
        <taxon>Pseudomonadati</taxon>
        <taxon>Pseudomonadota</taxon>
        <taxon>Gammaproteobacteria</taxon>
        <taxon>Enterobacterales</taxon>
        <taxon>Hafniaceae</taxon>
        <taxon>Edwardsiella</taxon>
    </lineage>
</organism>
<dbReference type="EMBL" id="CP001135">
    <property type="protein sequence ID" value="ACY83999.1"/>
    <property type="molecule type" value="Genomic_DNA"/>
</dbReference>
<evidence type="ECO:0000313" key="1">
    <source>
        <dbReference type="EMBL" id="ACY83999.1"/>
    </source>
</evidence>
<name>A0AAU8P2A9_EDWPI</name>
<accession>A0AAU8P2A9</accession>
<protein>
    <submittedName>
        <fullName evidence="1">Uncharacterized protein</fullName>
    </submittedName>
</protein>
<keyword evidence="2" id="KW-1185">Reference proteome</keyword>
<sequence>MSQRAGVALEYTDRALGRRQRGLRWIKAPDFTTVGDNALP</sequence>